<proteinExistence type="predicted"/>
<evidence type="ECO:0000313" key="1">
    <source>
        <dbReference type="EMBL" id="KAK4312494.1"/>
    </source>
</evidence>
<accession>A0AAE1PSF8</accession>
<dbReference type="EMBL" id="JAWZYT010001408">
    <property type="protein sequence ID" value="KAK4312494.1"/>
    <property type="molecule type" value="Genomic_DNA"/>
</dbReference>
<comment type="caution">
    <text evidence="1">The sequence shown here is derived from an EMBL/GenBank/DDBJ whole genome shotgun (WGS) entry which is preliminary data.</text>
</comment>
<name>A0AAE1PSF8_9EUCA</name>
<evidence type="ECO:0000313" key="2">
    <source>
        <dbReference type="Proteomes" id="UP001292094"/>
    </source>
</evidence>
<gene>
    <name evidence="1" type="ORF">Pmani_016086</name>
</gene>
<protein>
    <submittedName>
        <fullName evidence="1">Uncharacterized protein</fullName>
    </submittedName>
</protein>
<dbReference type="AlphaFoldDB" id="A0AAE1PSF8"/>
<keyword evidence="2" id="KW-1185">Reference proteome</keyword>
<dbReference type="Proteomes" id="UP001292094">
    <property type="component" value="Unassembled WGS sequence"/>
</dbReference>
<sequence length="79" mass="8352">MEVVLGFGVHMMRDACQCWSESDVDMWTTCMVFVWVVVVGVEEGGREGEEFWGCTVGVEVEGKGGVSDGGDGGGDDEGA</sequence>
<reference evidence="1" key="1">
    <citation type="submission" date="2023-11" db="EMBL/GenBank/DDBJ databases">
        <title>Genome assemblies of two species of porcelain crab, Petrolisthes cinctipes and Petrolisthes manimaculis (Anomura: Porcellanidae).</title>
        <authorList>
            <person name="Angst P."/>
        </authorList>
    </citation>
    <scope>NUCLEOTIDE SEQUENCE</scope>
    <source>
        <strain evidence="1">PB745_02</strain>
        <tissue evidence="1">Gill</tissue>
    </source>
</reference>
<organism evidence="1 2">
    <name type="scientific">Petrolisthes manimaculis</name>
    <dbReference type="NCBI Taxonomy" id="1843537"/>
    <lineage>
        <taxon>Eukaryota</taxon>
        <taxon>Metazoa</taxon>
        <taxon>Ecdysozoa</taxon>
        <taxon>Arthropoda</taxon>
        <taxon>Crustacea</taxon>
        <taxon>Multicrustacea</taxon>
        <taxon>Malacostraca</taxon>
        <taxon>Eumalacostraca</taxon>
        <taxon>Eucarida</taxon>
        <taxon>Decapoda</taxon>
        <taxon>Pleocyemata</taxon>
        <taxon>Anomura</taxon>
        <taxon>Galatheoidea</taxon>
        <taxon>Porcellanidae</taxon>
        <taxon>Petrolisthes</taxon>
    </lineage>
</organism>